<dbReference type="Pfam" id="PF01568">
    <property type="entry name" value="Molydop_binding"/>
    <property type="match status" value="1"/>
</dbReference>
<dbReference type="InterPro" id="IPR006656">
    <property type="entry name" value="Mopterin_OxRdtase"/>
</dbReference>
<dbReference type="GO" id="GO:0008863">
    <property type="term" value="F:formate dehydrogenase (NAD+) activity"/>
    <property type="evidence" value="ECO:0007669"/>
    <property type="project" value="InterPro"/>
</dbReference>
<evidence type="ECO:0000256" key="6">
    <source>
        <dbReference type="ARBA" id="ARBA00022723"/>
    </source>
</evidence>
<dbReference type="GO" id="GO:0016020">
    <property type="term" value="C:membrane"/>
    <property type="evidence" value="ECO:0007669"/>
    <property type="project" value="TreeGrafter"/>
</dbReference>
<dbReference type="Gene3D" id="3.40.50.740">
    <property type="match status" value="1"/>
</dbReference>
<dbReference type="Proteomes" id="UP000270342">
    <property type="component" value="Unassembled WGS sequence"/>
</dbReference>
<evidence type="ECO:0000256" key="9">
    <source>
        <dbReference type="ARBA" id="ARBA00023014"/>
    </source>
</evidence>
<dbReference type="GO" id="GO:0043546">
    <property type="term" value="F:molybdopterin cofactor binding"/>
    <property type="evidence" value="ECO:0007669"/>
    <property type="project" value="InterPro"/>
</dbReference>
<keyword evidence="9" id="KW-0411">Iron-sulfur</keyword>
<comment type="cofactor">
    <cofactor evidence="2">
        <name>[4Fe-4S] cluster</name>
        <dbReference type="ChEBI" id="CHEBI:49883"/>
    </cofactor>
</comment>
<proteinExistence type="inferred from homology"/>
<feature type="domain" description="Molybdopterin oxidoreductase" evidence="10">
    <location>
        <begin position="113"/>
        <end position="495"/>
    </location>
</feature>
<keyword evidence="6" id="KW-0479">Metal-binding</keyword>
<comment type="cofactor">
    <cofactor evidence="1">
        <name>Mo-bis(molybdopterin guanine dinucleotide)</name>
        <dbReference type="ChEBI" id="CHEBI:60539"/>
    </cofactor>
</comment>
<dbReference type="SUPFAM" id="SSF53706">
    <property type="entry name" value="Formate dehydrogenase/DMSO reductase, domains 1-3"/>
    <property type="match status" value="1"/>
</dbReference>
<dbReference type="PANTHER" id="PTHR43105:SF4">
    <property type="entry name" value="PROTEIN YDEP"/>
    <property type="match status" value="1"/>
</dbReference>
<dbReference type="AlphaFoldDB" id="A0A494XRQ6"/>
<dbReference type="GO" id="GO:0051539">
    <property type="term" value="F:4 iron, 4 sulfur cluster binding"/>
    <property type="evidence" value="ECO:0007669"/>
    <property type="project" value="UniProtKB-KW"/>
</dbReference>
<dbReference type="InterPro" id="IPR050123">
    <property type="entry name" value="Prok_molybdopt-oxidoreductase"/>
</dbReference>
<dbReference type="InterPro" id="IPR010046">
    <property type="entry name" value="Mopterin_OxRdtse_a_bac"/>
</dbReference>
<dbReference type="InterPro" id="IPR037951">
    <property type="entry name" value="MopB_CT_YdeP"/>
</dbReference>
<reference evidence="12 13" key="1">
    <citation type="submission" date="2018-10" db="EMBL/GenBank/DDBJ databases">
        <title>Robbsia sp. DHC34, isolated from soil.</title>
        <authorList>
            <person name="Gao Z.-H."/>
            <person name="Qiu L.-H."/>
        </authorList>
    </citation>
    <scope>NUCLEOTIDE SEQUENCE [LARGE SCALE GENOMIC DNA]</scope>
    <source>
        <strain evidence="12 13">DHC34</strain>
    </source>
</reference>
<keyword evidence="13" id="KW-1185">Reference proteome</keyword>
<dbReference type="CDD" id="cd02787">
    <property type="entry name" value="MopB_CT_ydeP"/>
    <property type="match status" value="1"/>
</dbReference>
<dbReference type="SUPFAM" id="SSF50692">
    <property type="entry name" value="ADC-like"/>
    <property type="match status" value="1"/>
</dbReference>
<evidence type="ECO:0000313" key="12">
    <source>
        <dbReference type="EMBL" id="RKP50203.1"/>
    </source>
</evidence>
<dbReference type="GO" id="GO:1990204">
    <property type="term" value="C:oxidoreductase complex"/>
    <property type="evidence" value="ECO:0007669"/>
    <property type="project" value="UniProtKB-ARBA"/>
</dbReference>
<dbReference type="OrthoDB" id="5287431at2"/>
<sequence>MSKNKYDARIEPYTHPAAGWGALKQVAVNLIRERVPGGNYRTLLKQNQPDGFDCPGCAWPDRAHTSTFEFCENGVKAVAAESTSKRATPEFFAQRTVADLMRESDYTLEAYGRLTDPMVYSAASDTYLPISWDDAFAMIATHLRALDDPNEAAFYTSGRASNEAAFLYQLFVRMFGTNNFPDCSNMCHEPTSRGLPKTVGIGKGTVTLDDFTQCDTLLIFGQNPATNHPRMLGELREVSRRGATIVSINPLRERGLERFASPSHPAEMLTMGSTPISSVFIRPTLGGDFALIKAVAKRVLELDDAALERGTPRVLDVAFIDAHTTGFDAFAADLRAEDWTVLVDESGVSREDIERLSTIYVNGERVIATWGMGLTQHRHAVATIQMLSNLMMMRGNIGRPGAGLCPVRGHSNVQGDRTMGIEEKPAAAFLDRLGRVFAFEPPRAHGYDVVETIQAMLDRKVKVFIGLGGNFAIATPDTPRTWAALESCALTVHVTTKLNRSHLVHGRDALILPTLGRTEIDMQNGVAQGVTVEDSMSMVHLSYGMNKPASPNLLSEIAIVALMAQATLGPGTADWRGYIDDYATIRDAIAQVIDGFEDFNARVAHPGGFHLGVASRERVWKTASGKAAFIAHAVDRDTPIHRARARHGQRLMTLMTTRSHDQYNTTIYGQDDRYRGVFGQRRVVFAHRDDIAMLGFKDGDWVDLTSVWDDGIERRAARFRLVEYDIPRGCLGAYYPETNPLIPLESIAIGAGTPSSKSIPVLLDATSDAPVEQPYFPD</sequence>
<dbReference type="InterPro" id="IPR041953">
    <property type="entry name" value="YdeP_MopB"/>
</dbReference>
<keyword evidence="4" id="KW-0004">4Fe-4S</keyword>
<evidence type="ECO:0000256" key="3">
    <source>
        <dbReference type="ARBA" id="ARBA00010312"/>
    </source>
</evidence>
<feature type="domain" description="Molybdopterin dinucleotide-binding" evidence="11">
    <location>
        <begin position="653"/>
        <end position="752"/>
    </location>
</feature>
<gene>
    <name evidence="12" type="ORF">D7S86_18900</name>
</gene>
<dbReference type="NCBIfam" id="TIGR01701">
    <property type="entry name" value="Fdhalpha-like"/>
    <property type="match status" value="1"/>
</dbReference>
<dbReference type="GO" id="GO:0030151">
    <property type="term" value="F:molybdenum ion binding"/>
    <property type="evidence" value="ECO:0007669"/>
    <property type="project" value="InterPro"/>
</dbReference>
<evidence type="ECO:0000256" key="7">
    <source>
        <dbReference type="ARBA" id="ARBA00023002"/>
    </source>
</evidence>
<comment type="caution">
    <text evidence="12">The sequence shown here is derived from an EMBL/GenBank/DDBJ whole genome shotgun (WGS) entry which is preliminary data.</text>
</comment>
<dbReference type="InterPro" id="IPR009010">
    <property type="entry name" value="Asp_de-COase-like_dom_sf"/>
</dbReference>
<dbReference type="PANTHER" id="PTHR43105">
    <property type="entry name" value="RESPIRATORY NITRATE REDUCTASE"/>
    <property type="match status" value="1"/>
</dbReference>
<evidence type="ECO:0000259" key="10">
    <source>
        <dbReference type="Pfam" id="PF00384"/>
    </source>
</evidence>
<evidence type="ECO:0000256" key="5">
    <source>
        <dbReference type="ARBA" id="ARBA00022505"/>
    </source>
</evidence>
<dbReference type="RefSeq" id="WP_121088421.1">
    <property type="nucleotide sequence ID" value="NZ_RBZU01000009.1"/>
</dbReference>
<evidence type="ECO:0000259" key="11">
    <source>
        <dbReference type="Pfam" id="PF01568"/>
    </source>
</evidence>
<protein>
    <submittedName>
        <fullName evidence="12">CbbBc protein</fullName>
    </submittedName>
</protein>
<comment type="similarity">
    <text evidence="3">Belongs to the prokaryotic molybdopterin-containing oxidoreductase family.</text>
</comment>
<evidence type="ECO:0000256" key="8">
    <source>
        <dbReference type="ARBA" id="ARBA00023004"/>
    </source>
</evidence>
<evidence type="ECO:0000256" key="4">
    <source>
        <dbReference type="ARBA" id="ARBA00022485"/>
    </source>
</evidence>
<evidence type="ECO:0000256" key="2">
    <source>
        <dbReference type="ARBA" id="ARBA00001966"/>
    </source>
</evidence>
<dbReference type="CDD" id="cd02767">
    <property type="entry name" value="MopB_ydeP"/>
    <property type="match status" value="1"/>
</dbReference>
<evidence type="ECO:0000256" key="1">
    <source>
        <dbReference type="ARBA" id="ARBA00001942"/>
    </source>
</evidence>
<keyword evidence="8" id="KW-0408">Iron</keyword>
<evidence type="ECO:0000313" key="13">
    <source>
        <dbReference type="Proteomes" id="UP000270342"/>
    </source>
</evidence>
<name>A0A494XRQ6_9BURK</name>
<dbReference type="EMBL" id="RBZU01000009">
    <property type="protein sequence ID" value="RKP50203.1"/>
    <property type="molecule type" value="Genomic_DNA"/>
</dbReference>
<accession>A0A494XRQ6</accession>
<keyword evidence="5" id="KW-0500">Molybdenum</keyword>
<dbReference type="GO" id="GO:0045333">
    <property type="term" value="P:cellular respiration"/>
    <property type="evidence" value="ECO:0007669"/>
    <property type="project" value="UniProtKB-ARBA"/>
</dbReference>
<dbReference type="Pfam" id="PF00384">
    <property type="entry name" value="Molybdopterin"/>
    <property type="match status" value="1"/>
</dbReference>
<keyword evidence="7" id="KW-0560">Oxidoreductase</keyword>
<dbReference type="InterPro" id="IPR006657">
    <property type="entry name" value="MoPterin_dinucl-bd_dom"/>
</dbReference>
<dbReference type="Gene3D" id="3.40.228.10">
    <property type="entry name" value="Dimethylsulfoxide Reductase, domain 2"/>
    <property type="match status" value="1"/>
</dbReference>
<organism evidence="12 13">
    <name type="scientific">Pararobbsia silviterrae</name>
    <dbReference type="NCBI Taxonomy" id="1792498"/>
    <lineage>
        <taxon>Bacteria</taxon>
        <taxon>Pseudomonadati</taxon>
        <taxon>Pseudomonadota</taxon>
        <taxon>Betaproteobacteria</taxon>
        <taxon>Burkholderiales</taxon>
        <taxon>Burkholderiaceae</taxon>
        <taxon>Pararobbsia</taxon>
    </lineage>
</organism>
<dbReference type="PIRSF" id="PIRSF000144">
    <property type="entry name" value="CbbBc"/>
    <property type="match status" value="1"/>
</dbReference>